<feature type="coiled-coil region" evidence="1">
    <location>
        <begin position="57"/>
        <end position="84"/>
    </location>
</feature>
<reference evidence="4" key="1">
    <citation type="submission" date="2025-08" db="UniProtKB">
        <authorList>
            <consortium name="RefSeq"/>
        </authorList>
    </citation>
    <scope>IDENTIFICATION</scope>
    <source>
        <tissue evidence="4">Whole sample</tissue>
    </source>
</reference>
<evidence type="ECO:0000313" key="3">
    <source>
        <dbReference type="Proteomes" id="UP000694844"/>
    </source>
</evidence>
<dbReference type="Proteomes" id="UP000694844">
    <property type="component" value="Chromosome 9"/>
</dbReference>
<dbReference type="PANTHER" id="PTHR24024:SF18">
    <property type="entry name" value="SHORT-CHAIN COLLAGEN C4-LIKE"/>
    <property type="match status" value="1"/>
</dbReference>
<dbReference type="GO" id="GO:0005615">
    <property type="term" value="C:extracellular space"/>
    <property type="evidence" value="ECO:0007669"/>
    <property type="project" value="TreeGrafter"/>
</dbReference>
<proteinExistence type="predicted"/>
<evidence type="ECO:0000256" key="2">
    <source>
        <dbReference type="SAM" id="SignalP"/>
    </source>
</evidence>
<dbReference type="PANTHER" id="PTHR24024">
    <property type="entry name" value="PULMONARY SURFACTANT-ASSOCIATED PROTEIN A"/>
    <property type="match status" value="1"/>
</dbReference>
<dbReference type="OrthoDB" id="6086925at2759"/>
<feature type="chain" id="PRO_5034956213" evidence="2">
    <location>
        <begin position="22"/>
        <end position="302"/>
    </location>
</feature>
<dbReference type="InterPro" id="IPR051077">
    <property type="entry name" value="Ca-dependent_lectin"/>
</dbReference>
<dbReference type="AlphaFoldDB" id="A0A8B8BYX5"/>
<evidence type="ECO:0000256" key="1">
    <source>
        <dbReference type="SAM" id="Coils"/>
    </source>
</evidence>
<dbReference type="RefSeq" id="XP_022308041.1">
    <property type="nucleotide sequence ID" value="XM_022452333.1"/>
</dbReference>
<dbReference type="GeneID" id="111114044"/>
<accession>A0A8B8BYX5</accession>
<keyword evidence="2" id="KW-0732">Signal</keyword>
<evidence type="ECO:0000313" key="4">
    <source>
        <dbReference type="RefSeq" id="XP_022308041.1"/>
    </source>
</evidence>
<dbReference type="KEGG" id="cvn:111114044"/>
<protein>
    <submittedName>
        <fullName evidence="4">Short-chain collagen C4-like</fullName>
    </submittedName>
</protein>
<keyword evidence="1" id="KW-0175">Coiled coil</keyword>
<name>A0A8B8BYX5_CRAVI</name>
<organism evidence="3 4">
    <name type="scientific">Crassostrea virginica</name>
    <name type="common">Eastern oyster</name>
    <dbReference type="NCBI Taxonomy" id="6565"/>
    <lineage>
        <taxon>Eukaryota</taxon>
        <taxon>Metazoa</taxon>
        <taxon>Spiralia</taxon>
        <taxon>Lophotrochozoa</taxon>
        <taxon>Mollusca</taxon>
        <taxon>Bivalvia</taxon>
        <taxon>Autobranchia</taxon>
        <taxon>Pteriomorphia</taxon>
        <taxon>Ostreida</taxon>
        <taxon>Ostreoidea</taxon>
        <taxon>Ostreidae</taxon>
        <taxon>Crassostrea</taxon>
    </lineage>
</organism>
<keyword evidence="3" id="KW-1185">Reference proteome</keyword>
<feature type="signal peptide" evidence="2">
    <location>
        <begin position="1"/>
        <end position="21"/>
    </location>
</feature>
<gene>
    <name evidence="4" type="primary">LOC111114044</name>
</gene>
<sequence length="302" mass="33431">MASNLILLMFLISVCRTTCTASDMDKRLLVGDAQTDSSQLISLQRKIQILETKIAEIDVHQSQIQLMNAQISQLQQENNALKLQGSTHQEVQTLTGKMATLETKVNEVVGKNQDLLQHSGSTSFPIWGRKFCPAINGTETVYTGITGGKHFTHSGSGTNTLCMPHDPDSLPSDFPTTTYSGHAAYLYGAEYQFTHKNVAIDDDVPCAICKVTTATTTIMVPAKLTCPQNWTLQYHGYLGASYYTSDHASEFICIDNDPEYFERSRQLNSDGLLIYPVRMECGSLPCPKYKNSQYLPCAVCTF</sequence>